<name>A0A1F6T3P4_9PROT</name>
<dbReference type="GO" id="GO:0043165">
    <property type="term" value="P:Gram-negative-bacterium-type cell outer membrane assembly"/>
    <property type="evidence" value="ECO:0007669"/>
    <property type="project" value="UniProtKB-UniRule"/>
</dbReference>
<organism evidence="6 7">
    <name type="scientific">Candidatus Muproteobacteria bacterium RBG_16_62_13</name>
    <dbReference type="NCBI Taxonomy" id="1817756"/>
    <lineage>
        <taxon>Bacteria</taxon>
        <taxon>Pseudomonadati</taxon>
        <taxon>Pseudomonadota</taxon>
        <taxon>Candidatus Muproteobacteria</taxon>
    </lineage>
</organism>
<dbReference type="STRING" id="1817756.A2140_06535"/>
<evidence type="ECO:0000259" key="5">
    <source>
        <dbReference type="Pfam" id="PF04355"/>
    </source>
</evidence>
<feature type="chain" id="PRO_5009730096" description="Outer membrane protein assembly factor BamE" evidence="4">
    <location>
        <begin position="21"/>
        <end position="108"/>
    </location>
</feature>
<evidence type="ECO:0000256" key="2">
    <source>
        <dbReference type="ARBA" id="ARBA00023136"/>
    </source>
</evidence>
<dbReference type="EMBL" id="MFSQ01000085">
    <property type="protein sequence ID" value="OGI39757.1"/>
    <property type="molecule type" value="Genomic_DNA"/>
</dbReference>
<dbReference type="InterPro" id="IPR026592">
    <property type="entry name" value="BamE"/>
</dbReference>
<evidence type="ECO:0000313" key="7">
    <source>
        <dbReference type="Proteomes" id="UP000178379"/>
    </source>
</evidence>
<keyword evidence="3 4" id="KW-0998">Cell outer membrane</keyword>
<dbReference type="PANTHER" id="PTHR37482:SF1">
    <property type="entry name" value="OUTER MEMBRANE PROTEIN ASSEMBLY FACTOR BAME"/>
    <property type="match status" value="1"/>
</dbReference>
<feature type="signal peptide" evidence="4">
    <location>
        <begin position="1"/>
        <end position="20"/>
    </location>
</feature>
<dbReference type="PANTHER" id="PTHR37482">
    <property type="entry name" value="OUTER MEMBRANE PROTEIN ASSEMBLY FACTOR BAME"/>
    <property type="match status" value="1"/>
</dbReference>
<dbReference type="HAMAP" id="MF_00925">
    <property type="entry name" value="OM_assembly_BamE"/>
    <property type="match status" value="1"/>
</dbReference>
<comment type="function">
    <text evidence="4">Part of the outer membrane protein assembly complex, which is involved in assembly and insertion of beta-barrel proteins into the outer membrane.</text>
</comment>
<dbReference type="Pfam" id="PF04355">
    <property type="entry name" value="BamE"/>
    <property type="match status" value="1"/>
</dbReference>
<comment type="caution">
    <text evidence="6">The sequence shown here is derived from an EMBL/GenBank/DDBJ whole genome shotgun (WGS) entry which is preliminary data.</text>
</comment>
<evidence type="ECO:0000256" key="4">
    <source>
        <dbReference type="HAMAP-Rule" id="MF_00925"/>
    </source>
</evidence>
<keyword evidence="1 4" id="KW-0732">Signal</keyword>
<evidence type="ECO:0000256" key="1">
    <source>
        <dbReference type="ARBA" id="ARBA00022729"/>
    </source>
</evidence>
<keyword evidence="2 4" id="KW-0472">Membrane</keyword>
<dbReference type="GO" id="GO:1990063">
    <property type="term" value="C:Bam protein complex"/>
    <property type="evidence" value="ECO:0007669"/>
    <property type="project" value="TreeGrafter"/>
</dbReference>
<dbReference type="GO" id="GO:0051205">
    <property type="term" value="P:protein insertion into membrane"/>
    <property type="evidence" value="ECO:0007669"/>
    <property type="project" value="UniProtKB-UniRule"/>
</dbReference>
<evidence type="ECO:0000313" key="6">
    <source>
        <dbReference type="EMBL" id="OGI39757.1"/>
    </source>
</evidence>
<comment type="subunit">
    <text evidence="4">Part of the Bam complex.</text>
</comment>
<reference evidence="6 7" key="1">
    <citation type="journal article" date="2016" name="Nat. Commun.">
        <title>Thousands of microbial genomes shed light on interconnected biogeochemical processes in an aquifer system.</title>
        <authorList>
            <person name="Anantharaman K."/>
            <person name="Brown C.T."/>
            <person name="Hug L.A."/>
            <person name="Sharon I."/>
            <person name="Castelle C.J."/>
            <person name="Probst A.J."/>
            <person name="Thomas B.C."/>
            <person name="Singh A."/>
            <person name="Wilkins M.J."/>
            <person name="Karaoz U."/>
            <person name="Brodie E.L."/>
            <person name="Williams K.H."/>
            <person name="Hubbard S.S."/>
            <person name="Banfield J.F."/>
        </authorList>
    </citation>
    <scope>NUCLEOTIDE SEQUENCE [LARGE SCALE GENOMIC DNA]</scope>
</reference>
<dbReference type="AlphaFoldDB" id="A0A1F6T3P4"/>
<sequence precursor="true">MKRRLALLLLPALLSLNACIVVYRPDVQQGNEVTAAQVARLKPGMTRSQVRFVLGTPLISDPFHPNRWDYYYSLRQGRSERLETRLVTVHFRNDSLERIEDRLTSAAR</sequence>
<dbReference type="Proteomes" id="UP000178379">
    <property type="component" value="Unassembled WGS sequence"/>
</dbReference>
<evidence type="ECO:0000256" key="3">
    <source>
        <dbReference type="ARBA" id="ARBA00023237"/>
    </source>
</evidence>
<comment type="subcellular location">
    <subcellularLocation>
        <location evidence="4">Cell outer membrane</location>
    </subcellularLocation>
</comment>
<feature type="domain" description="Outer membrane protein assembly factor BamE" evidence="5">
    <location>
        <begin position="30"/>
        <end position="100"/>
    </location>
</feature>
<dbReference type="Gene3D" id="3.30.1450.10">
    <property type="match status" value="1"/>
</dbReference>
<dbReference type="GO" id="GO:0030674">
    <property type="term" value="F:protein-macromolecule adaptor activity"/>
    <property type="evidence" value="ECO:0007669"/>
    <property type="project" value="TreeGrafter"/>
</dbReference>
<comment type="similarity">
    <text evidence="4">Belongs to the BamE family.</text>
</comment>
<dbReference type="InterPro" id="IPR007450">
    <property type="entry name" value="BamE_dom"/>
</dbReference>
<dbReference type="InterPro" id="IPR037873">
    <property type="entry name" value="BamE-like"/>
</dbReference>
<gene>
    <name evidence="4" type="primary">bamE</name>
    <name evidence="6" type="ORF">A2140_06535</name>
</gene>
<accession>A0A1F6T3P4</accession>
<protein>
    <recommendedName>
        <fullName evidence="4">Outer membrane protein assembly factor BamE</fullName>
    </recommendedName>
</protein>
<proteinExistence type="inferred from homology"/>